<dbReference type="GO" id="GO:0023052">
    <property type="term" value="P:signaling"/>
    <property type="evidence" value="ECO:0007669"/>
    <property type="project" value="TreeGrafter"/>
</dbReference>
<sequence length="708" mass="79358">MPGIEKLPIEETLEDSPQTRSLLGVFEEDTAAISNYCTQLYQAMQRIYDAQNELSAATHLTSRLLKEYDKQRFPLGGDDEVMSSTLQQFAKVIDELSSCHAVLSTQLADAMMFPITQFKERDLKEILTLKEVFQIASDDHDIAINRYSRLSKKRDNDKVRAEVVEDVYTSRKKQHQTMMHYFCSLNTLQYKKKTALLEPLLGYMQAQISFFKLGSENLTQQWEDFLGTIGTSVQNVRREMEEEVGQMQQTIQQMERSCDPLYVPCDPDPAHSPVCRSLTRKQGYLHIRNKTGLVSSSWERQYFFTQGGNLMHQGRGEVAGGLVTDLDNSSVMAVDCDDRRFCFQVTSFDGKKVVTLQAESRRDCEEWIATINNISKRIYLSENAEELAARVNQSALEAVTPSPSFQQRHESMRPSSKGRAGRASSISSVGSEPSPALSVLSLDALVAPETPIQFDIISPVSEENSGQSKTAAQSGRRSNPFGESGDSTSEDSEDSILHQLFIVRFLGSMEVRTAESVDVISETMRQILAARAIHNIFRMTESHLLVTCDCLKLIDPQTQVTRLRFPLSSVVQCSSHQDNKRLFGFVLHSAGGRGDSRAVCYIFESNNDGEKICDSIGLAKQIAFHSELDRQAVEKKKEQDKAKEKQQEELSKQRQIEKDLEEQSRLIAASSRPANPPAADGQFLVLSNSQSEDSDAGEEGKKRGESEA</sequence>
<feature type="compositionally biased region" description="Basic and acidic residues" evidence="16">
    <location>
        <begin position="633"/>
        <end position="664"/>
    </location>
</feature>
<keyword evidence="10" id="KW-0539">Nucleus</keyword>
<dbReference type="CDD" id="cd13158">
    <property type="entry name" value="PTB_APPL"/>
    <property type="match status" value="1"/>
</dbReference>
<dbReference type="RefSeq" id="XP_008300393.1">
    <property type="nucleotide sequence ID" value="XM_008302171.1"/>
</dbReference>
<evidence type="ECO:0000256" key="5">
    <source>
        <dbReference type="ARBA" id="ARBA00022490"/>
    </source>
</evidence>
<feature type="region of interest" description="Disordered" evidence="16">
    <location>
        <begin position="457"/>
        <end position="492"/>
    </location>
</feature>
<dbReference type="GO" id="GO:0051050">
    <property type="term" value="P:positive regulation of transport"/>
    <property type="evidence" value="ECO:0007669"/>
    <property type="project" value="UniProtKB-ARBA"/>
</dbReference>
<dbReference type="SMART" id="SM00462">
    <property type="entry name" value="PTB"/>
    <property type="match status" value="1"/>
</dbReference>
<dbReference type="Proteomes" id="UP000694891">
    <property type="component" value="Unplaced"/>
</dbReference>
<evidence type="ECO:0000256" key="11">
    <source>
        <dbReference type="ARBA" id="ARBA00023273"/>
    </source>
</evidence>
<comment type="subcellular location">
    <subcellularLocation>
        <location evidence="4">Cell projection</location>
        <location evidence="4">Ruffle</location>
    </subcellularLocation>
    <subcellularLocation>
        <location evidence="3">Cytoplasmic vesicle</location>
        <location evidence="3">Phagosome</location>
    </subcellularLocation>
    <subcellularLocation>
        <location evidence="2">Early endosome membrane</location>
        <topology evidence="2">Peripheral membrane protein</topology>
    </subcellularLocation>
    <subcellularLocation>
        <location evidence="1">Nucleus</location>
    </subcellularLocation>
</comment>
<dbReference type="InterPro" id="IPR011993">
    <property type="entry name" value="PH-like_dom_sf"/>
</dbReference>
<dbReference type="OrthoDB" id="10070851at2759"/>
<reference evidence="19" key="1">
    <citation type="submission" date="2023-09" db="UniProtKB">
        <authorList>
            <consortium name="Ensembl"/>
        </authorList>
    </citation>
    <scope>IDENTIFICATION</scope>
</reference>
<evidence type="ECO:0000313" key="19">
    <source>
        <dbReference type="Ensembl" id="ENSSPAP00000023278.1"/>
    </source>
</evidence>
<keyword evidence="9" id="KW-0472">Membrane</keyword>
<dbReference type="Ensembl" id="ENSSPAT00000023655.1">
    <property type="protein sequence ID" value="ENSSPAP00000023278.1"/>
    <property type="gene ID" value="ENSSPAG00000017518.1"/>
</dbReference>
<feature type="compositionally biased region" description="Basic and acidic residues" evidence="16">
    <location>
        <begin position="698"/>
        <end position="708"/>
    </location>
</feature>
<dbReference type="FunFam" id="2.30.29.30:FF:000178">
    <property type="entry name" value="DCC-interacting protein 13-alpha isoform X2"/>
    <property type="match status" value="1"/>
</dbReference>
<dbReference type="Pfam" id="PF16746">
    <property type="entry name" value="BAR_3"/>
    <property type="match status" value="1"/>
</dbReference>
<keyword evidence="12" id="KW-0131">Cell cycle</keyword>
<dbReference type="Gene3D" id="2.30.29.30">
    <property type="entry name" value="Pleckstrin-homology domain (PH domain)/Phosphotyrosine-binding domain (PTB)"/>
    <property type="match status" value="2"/>
</dbReference>
<dbReference type="CDD" id="cd13247">
    <property type="entry name" value="BAR-PH_APPL"/>
    <property type="match status" value="1"/>
</dbReference>
<evidence type="ECO:0000256" key="12">
    <source>
        <dbReference type="ARBA" id="ARBA00023306"/>
    </source>
</evidence>
<reference evidence="21" key="2">
    <citation type="submission" date="2025-04" db="UniProtKB">
        <authorList>
            <consortium name="RefSeq"/>
        </authorList>
    </citation>
    <scope>IDENTIFICATION</scope>
</reference>
<dbReference type="FunFam" id="2.30.29.30:FF:000067">
    <property type="entry name" value="Putative DCC-interacting protein 13-beta isoform 2"/>
    <property type="match status" value="1"/>
</dbReference>
<keyword evidence="13" id="KW-0968">Cytoplasmic vesicle</keyword>
<feature type="compositionally biased region" description="Low complexity" evidence="16">
    <location>
        <begin position="668"/>
        <end position="679"/>
    </location>
</feature>
<keyword evidence="5" id="KW-0963">Cytoplasm</keyword>
<feature type="compositionally biased region" description="Polar residues" evidence="16">
    <location>
        <begin position="461"/>
        <end position="477"/>
    </location>
</feature>
<evidence type="ECO:0000259" key="18">
    <source>
        <dbReference type="PROSITE" id="PS50003"/>
    </source>
</evidence>
<dbReference type="Pfam" id="PF00169">
    <property type="entry name" value="PH"/>
    <property type="match status" value="1"/>
</dbReference>
<evidence type="ECO:0000256" key="1">
    <source>
        <dbReference type="ARBA" id="ARBA00004123"/>
    </source>
</evidence>
<evidence type="ECO:0000256" key="14">
    <source>
        <dbReference type="ARBA" id="ARBA00070936"/>
    </source>
</evidence>
<protein>
    <recommendedName>
        <fullName evidence="14">DCC-interacting protein 13-alpha</fullName>
    </recommendedName>
    <alternativeName>
        <fullName evidence="15">Adapter protein containing PH domain, PTB domain and leucine zipper motif 1</fullName>
    </alternativeName>
</protein>
<dbReference type="SMART" id="SM00233">
    <property type="entry name" value="PH"/>
    <property type="match status" value="1"/>
</dbReference>
<proteinExistence type="predicted"/>
<feature type="domain" description="PID" evidence="17">
    <location>
        <begin position="501"/>
        <end position="636"/>
    </location>
</feature>
<evidence type="ECO:0000256" key="8">
    <source>
        <dbReference type="ARBA" id="ARBA00023054"/>
    </source>
</evidence>
<accession>A0A3B5AP95</accession>
<dbReference type="FunFam" id="1.20.1270.60:FF:000034">
    <property type="entry name" value="DCC-interacting protein 13-alpha isoform X2"/>
    <property type="match status" value="1"/>
</dbReference>
<evidence type="ECO:0000256" key="2">
    <source>
        <dbReference type="ARBA" id="ARBA00004220"/>
    </source>
</evidence>
<dbReference type="PROSITE" id="PS50003">
    <property type="entry name" value="PH_DOMAIN"/>
    <property type="match status" value="1"/>
</dbReference>
<dbReference type="CTD" id="26060"/>
<keyword evidence="20" id="KW-1185">Reference proteome</keyword>
<feature type="compositionally biased region" description="Low complexity" evidence="16">
    <location>
        <begin position="424"/>
        <end position="435"/>
    </location>
</feature>
<evidence type="ECO:0000259" key="17">
    <source>
        <dbReference type="PROSITE" id="PS01179"/>
    </source>
</evidence>
<dbReference type="STRING" id="144197.ENSSPAP00000023278"/>
<feature type="domain" description="PH" evidence="18">
    <location>
        <begin position="278"/>
        <end position="376"/>
    </location>
</feature>
<keyword evidence="11" id="KW-0966">Cell projection</keyword>
<dbReference type="SUPFAM" id="SSF50729">
    <property type="entry name" value="PH domain-like"/>
    <property type="match status" value="2"/>
</dbReference>
<feature type="region of interest" description="Disordered" evidence="16">
    <location>
        <begin position="398"/>
        <end position="435"/>
    </location>
</feature>
<evidence type="ECO:0000256" key="7">
    <source>
        <dbReference type="ARBA" id="ARBA00022753"/>
    </source>
</evidence>
<dbReference type="GO" id="GO:0045335">
    <property type="term" value="C:phagocytic vesicle"/>
    <property type="evidence" value="ECO:0007669"/>
    <property type="project" value="UniProtKB-SubCell"/>
</dbReference>
<dbReference type="Gene3D" id="1.20.1270.60">
    <property type="entry name" value="Arfaptin homology (AH) domain/BAR domain"/>
    <property type="match status" value="1"/>
</dbReference>
<dbReference type="PANTHER" id="PTHR46415">
    <property type="entry name" value="ADAPTOR PROTEIN, PHOSPHOTYROSINE INTERACTION, PH DOMAIN AND LEUCINE ZIPPER-CONTAINING 2"/>
    <property type="match status" value="1"/>
</dbReference>
<dbReference type="InterPro" id="IPR047237">
    <property type="entry name" value="PTB_APPL"/>
</dbReference>
<dbReference type="GeneTree" id="ENSGT00940000156624"/>
<evidence type="ECO:0000256" key="15">
    <source>
        <dbReference type="ARBA" id="ARBA00076400"/>
    </source>
</evidence>
<keyword evidence="7" id="KW-0967">Endosome</keyword>
<evidence type="ECO:0000313" key="21">
    <source>
        <dbReference type="RefSeq" id="XP_008300393.1"/>
    </source>
</evidence>
<dbReference type="InterPro" id="IPR004148">
    <property type="entry name" value="BAR_dom"/>
</dbReference>
<dbReference type="GO" id="GO:0005634">
    <property type="term" value="C:nucleus"/>
    <property type="evidence" value="ECO:0007669"/>
    <property type="project" value="UniProtKB-SubCell"/>
</dbReference>
<dbReference type="InterPro" id="IPR006020">
    <property type="entry name" value="PTB/PI_dom"/>
</dbReference>
<dbReference type="PROSITE" id="PS01179">
    <property type="entry name" value="PID"/>
    <property type="match status" value="1"/>
</dbReference>
<dbReference type="SUPFAM" id="SSF103657">
    <property type="entry name" value="BAR/IMD domain-like"/>
    <property type="match status" value="1"/>
</dbReference>
<evidence type="ECO:0000256" key="4">
    <source>
        <dbReference type="ARBA" id="ARBA00004466"/>
    </source>
</evidence>
<dbReference type="PANTHER" id="PTHR46415:SF3">
    <property type="entry name" value="DCC-INTERACTING PROTEIN 13-ALPHA"/>
    <property type="match status" value="1"/>
</dbReference>
<dbReference type="AlphaFoldDB" id="A0A3B5AP95"/>
<evidence type="ECO:0000256" key="9">
    <source>
        <dbReference type="ARBA" id="ARBA00023136"/>
    </source>
</evidence>
<evidence type="ECO:0000256" key="10">
    <source>
        <dbReference type="ARBA" id="ARBA00023242"/>
    </source>
</evidence>
<dbReference type="GO" id="GO:0071363">
    <property type="term" value="P:cellular response to growth factor stimulus"/>
    <property type="evidence" value="ECO:0007669"/>
    <property type="project" value="UniProtKB-ARBA"/>
</dbReference>
<evidence type="ECO:0000256" key="6">
    <source>
        <dbReference type="ARBA" id="ARBA00022553"/>
    </source>
</evidence>
<feature type="region of interest" description="Disordered" evidence="16">
    <location>
        <begin position="633"/>
        <end position="708"/>
    </location>
</feature>
<dbReference type="GO" id="GO:0009891">
    <property type="term" value="P:positive regulation of biosynthetic process"/>
    <property type="evidence" value="ECO:0007669"/>
    <property type="project" value="UniProtKB-ARBA"/>
</dbReference>
<dbReference type="GO" id="GO:0001726">
    <property type="term" value="C:ruffle"/>
    <property type="evidence" value="ECO:0007669"/>
    <property type="project" value="UniProtKB-SubCell"/>
</dbReference>
<evidence type="ECO:0000256" key="3">
    <source>
        <dbReference type="ARBA" id="ARBA00004262"/>
    </source>
</evidence>
<keyword evidence="8" id="KW-0175">Coiled coil</keyword>
<dbReference type="Pfam" id="PF00640">
    <property type="entry name" value="PID"/>
    <property type="match status" value="1"/>
</dbReference>
<evidence type="ECO:0000313" key="20">
    <source>
        <dbReference type="Proteomes" id="UP000694891"/>
    </source>
</evidence>
<dbReference type="InterPro" id="IPR047181">
    <property type="entry name" value="DP13A/B"/>
</dbReference>
<dbReference type="InterPro" id="IPR027267">
    <property type="entry name" value="AH/BAR_dom_sf"/>
</dbReference>
<evidence type="ECO:0000256" key="13">
    <source>
        <dbReference type="ARBA" id="ARBA00023329"/>
    </source>
</evidence>
<keyword evidence="6" id="KW-0597">Phosphoprotein</keyword>
<dbReference type="InterPro" id="IPR047236">
    <property type="entry name" value="PH_DP13A/B"/>
</dbReference>
<dbReference type="InterPro" id="IPR001849">
    <property type="entry name" value="PH_domain"/>
</dbReference>
<organism evidence="19">
    <name type="scientific">Stegastes partitus</name>
    <name type="common">bicolor damselfish</name>
    <dbReference type="NCBI Taxonomy" id="144197"/>
    <lineage>
        <taxon>Eukaryota</taxon>
        <taxon>Metazoa</taxon>
        <taxon>Chordata</taxon>
        <taxon>Craniata</taxon>
        <taxon>Vertebrata</taxon>
        <taxon>Euteleostomi</taxon>
        <taxon>Actinopterygii</taxon>
        <taxon>Neopterygii</taxon>
        <taxon>Teleostei</taxon>
        <taxon>Neoteleostei</taxon>
        <taxon>Acanthomorphata</taxon>
        <taxon>Ovalentaria</taxon>
        <taxon>Pomacentridae</taxon>
        <taxon>Stegastes</taxon>
    </lineage>
</organism>
<dbReference type="GeneID" id="103372515"/>
<name>A0A3B5AP95_9TELE</name>
<evidence type="ECO:0000256" key="16">
    <source>
        <dbReference type="SAM" id="MobiDB-lite"/>
    </source>
</evidence>
<dbReference type="GO" id="GO:0031901">
    <property type="term" value="C:early endosome membrane"/>
    <property type="evidence" value="ECO:0007669"/>
    <property type="project" value="UniProtKB-SubCell"/>
</dbReference>
<gene>
    <name evidence="21" type="primary">appl1</name>
</gene>